<dbReference type="PANTHER" id="PTHR47326:SF1">
    <property type="entry name" value="HTH PSQ-TYPE DOMAIN-CONTAINING PROTEIN"/>
    <property type="match status" value="1"/>
</dbReference>
<organism evidence="2 3">
    <name type="scientific">Trichogramma brassicae</name>
    <dbReference type="NCBI Taxonomy" id="86971"/>
    <lineage>
        <taxon>Eukaryota</taxon>
        <taxon>Metazoa</taxon>
        <taxon>Ecdysozoa</taxon>
        <taxon>Arthropoda</taxon>
        <taxon>Hexapoda</taxon>
        <taxon>Insecta</taxon>
        <taxon>Pterygota</taxon>
        <taxon>Neoptera</taxon>
        <taxon>Endopterygota</taxon>
        <taxon>Hymenoptera</taxon>
        <taxon>Apocrita</taxon>
        <taxon>Proctotrupomorpha</taxon>
        <taxon>Chalcidoidea</taxon>
        <taxon>Trichogrammatidae</taxon>
        <taxon>Trichogramma</taxon>
    </lineage>
</organism>
<proteinExistence type="predicted"/>
<reference evidence="2 3" key="1">
    <citation type="submission" date="2020-02" db="EMBL/GenBank/DDBJ databases">
        <authorList>
            <person name="Ferguson B K."/>
        </authorList>
    </citation>
    <scope>NUCLEOTIDE SEQUENCE [LARGE SCALE GENOMIC DNA]</scope>
</reference>
<evidence type="ECO:0000256" key="1">
    <source>
        <dbReference type="SAM" id="MobiDB-lite"/>
    </source>
</evidence>
<evidence type="ECO:0000313" key="3">
    <source>
        <dbReference type="Proteomes" id="UP000479190"/>
    </source>
</evidence>
<protein>
    <recommendedName>
        <fullName evidence="4">Tc1-like transposase DDE domain-containing protein</fullName>
    </recommendedName>
</protein>
<keyword evidence="3" id="KW-1185">Reference proteome</keyword>
<dbReference type="Gene3D" id="3.30.420.10">
    <property type="entry name" value="Ribonuclease H-like superfamily/Ribonuclease H"/>
    <property type="match status" value="1"/>
</dbReference>
<feature type="region of interest" description="Disordered" evidence="1">
    <location>
        <begin position="320"/>
        <end position="363"/>
    </location>
</feature>
<sequence>MRAEYRENTTHAWEMKPVAYFEVNALSEVCILKKIQVIDRWAGREIEFASSTARSSQILNWRSVYTGSVTVIPYVQPKRSLGAHRETVRLILRPVMRPYHYIPQPALRDTDPPVRLRFARWVAQMEQENPGWTRTILFSEESNFTQKGTLNRQNYRFWAETNPQWVREVENQRRWTINVWGGIVGDRLVRPHFFDGPLNGEMYIRFLRNDLPRLLRGNPVPRAQMWFHQDGARPHSSRDVTNCLDAEFPGRWIGNTAPGDRKWPPRSPDMTPLDFYLWGRLKDRIALVGAIWNSVTQLLLHFGQRRREREREEELRRLEREREEARIQAQQPKSIEPAESAESEEPLLRKKRPAPHIPTAPIYPPIRMSML</sequence>
<accession>A0A6H5IAA9</accession>
<dbReference type="PANTHER" id="PTHR47326">
    <property type="entry name" value="TRANSPOSABLE ELEMENT TC3 TRANSPOSASE-LIKE PROTEIN"/>
    <property type="match status" value="1"/>
</dbReference>
<dbReference type="InterPro" id="IPR036397">
    <property type="entry name" value="RNaseH_sf"/>
</dbReference>
<dbReference type="GO" id="GO:0003676">
    <property type="term" value="F:nucleic acid binding"/>
    <property type="evidence" value="ECO:0007669"/>
    <property type="project" value="InterPro"/>
</dbReference>
<dbReference type="Proteomes" id="UP000479190">
    <property type="component" value="Unassembled WGS sequence"/>
</dbReference>
<name>A0A6H5IAA9_9HYME</name>
<evidence type="ECO:0008006" key="4">
    <source>
        <dbReference type="Google" id="ProtNLM"/>
    </source>
</evidence>
<dbReference type="OrthoDB" id="7697359at2759"/>
<dbReference type="EMBL" id="CADCXV010000717">
    <property type="protein sequence ID" value="CAB0033674.1"/>
    <property type="molecule type" value="Genomic_DNA"/>
</dbReference>
<evidence type="ECO:0000313" key="2">
    <source>
        <dbReference type="EMBL" id="CAB0033674.1"/>
    </source>
</evidence>
<gene>
    <name evidence="2" type="ORF">TBRA_LOCUS5572</name>
</gene>
<dbReference type="AlphaFoldDB" id="A0A6H5IAA9"/>